<gene>
    <name evidence="1" type="ORF">PH7735_02163</name>
</gene>
<keyword evidence="2" id="KW-1185">Reference proteome</keyword>
<dbReference type="EMBL" id="CYTW01000002">
    <property type="protein sequence ID" value="CUJ99107.1"/>
    <property type="molecule type" value="Genomic_DNA"/>
</dbReference>
<sequence length="192" mass="21178">MEALELMADSAENTLKFRVADLSQNHSTPFELRVSKDVADKLAQELGISALRKLSFVGEIYGFGKSDWELKAHLGATVVQPCVATLEPVTTRIEADIERRFLAEPPYPDEDEEEIEMPEDENADVLGNEINVSTVMEESLALNLPLYPRAADAEIAEKVFTEPGKKAMTNEDARPFAGLAGLRDKLAGENEK</sequence>
<protein>
    <recommendedName>
        <fullName evidence="3">ACR</fullName>
    </recommendedName>
</protein>
<dbReference type="STRING" id="1715693.PH7735_02163"/>
<proteinExistence type="predicted"/>
<dbReference type="AlphaFoldDB" id="A0A0P1I992"/>
<reference evidence="2" key="1">
    <citation type="submission" date="2015-09" db="EMBL/GenBank/DDBJ databases">
        <authorList>
            <person name="Rodrigo-Torres Lidia"/>
            <person name="Arahal R.David."/>
        </authorList>
    </citation>
    <scope>NUCLEOTIDE SEQUENCE [LARGE SCALE GENOMIC DNA]</scope>
    <source>
        <strain evidence="2">CECT 7735</strain>
    </source>
</reference>
<dbReference type="InterPro" id="IPR003772">
    <property type="entry name" value="YceD"/>
</dbReference>
<evidence type="ECO:0008006" key="3">
    <source>
        <dbReference type="Google" id="ProtNLM"/>
    </source>
</evidence>
<evidence type="ECO:0000313" key="1">
    <source>
        <dbReference type="EMBL" id="CUJ99107.1"/>
    </source>
</evidence>
<accession>A0A0P1I992</accession>
<dbReference type="Proteomes" id="UP000051870">
    <property type="component" value="Unassembled WGS sequence"/>
</dbReference>
<organism evidence="1 2">
    <name type="scientific">Shimia thalassica</name>
    <dbReference type="NCBI Taxonomy" id="1715693"/>
    <lineage>
        <taxon>Bacteria</taxon>
        <taxon>Pseudomonadati</taxon>
        <taxon>Pseudomonadota</taxon>
        <taxon>Alphaproteobacteria</taxon>
        <taxon>Rhodobacterales</taxon>
        <taxon>Roseobacteraceae</taxon>
    </lineage>
</organism>
<name>A0A0P1I992_9RHOB</name>
<dbReference type="Pfam" id="PF02620">
    <property type="entry name" value="YceD"/>
    <property type="match status" value="1"/>
</dbReference>
<evidence type="ECO:0000313" key="2">
    <source>
        <dbReference type="Proteomes" id="UP000051870"/>
    </source>
</evidence>